<dbReference type="AlphaFoldDB" id="A0A423JJL9"/>
<accession>A0A423JJL9</accession>
<organism evidence="2 3">
    <name type="scientific">Pseudomonas brassicacearum</name>
    <dbReference type="NCBI Taxonomy" id="930166"/>
    <lineage>
        <taxon>Bacteria</taxon>
        <taxon>Pseudomonadati</taxon>
        <taxon>Pseudomonadota</taxon>
        <taxon>Gammaproteobacteria</taxon>
        <taxon>Pseudomonadales</taxon>
        <taxon>Pseudomonadaceae</taxon>
        <taxon>Pseudomonas</taxon>
    </lineage>
</organism>
<feature type="chain" id="PRO_5019060072" description="DUF1302 domain-containing protein" evidence="1">
    <location>
        <begin position="23"/>
        <end position="543"/>
    </location>
</feature>
<evidence type="ECO:0000313" key="2">
    <source>
        <dbReference type="EMBL" id="RON37885.1"/>
    </source>
</evidence>
<name>A0A423JJL9_9PSED</name>
<comment type="caution">
    <text evidence="2">The sequence shown here is derived from an EMBL/GenBank/DDBJ whole genome shotgun (WGS) entry which is preliminary data.</text>
</comment>
<evidence type="ECO:0000256" key="1">
    <source>
        <dbReference type="SAM" id="SignalP"/>
    </source>
</evidence>
<sequence>MKISYKLSALSFSIVSAITVEAQAMQLELGDPSIVARWDNTLKYSNAWRLKEASDTLSSDINQNDGDRAFSRGLISNRVDLFSELDVSRDGFGARLSGAAWYDTVYNTSDDNNSPTSANALSVPFDEFTQETEELHGRKAELLDAFVFGRFDLGGHNTTFRLGKHALLWGESLFYGSNGIAGGQAPIDIVKALSVPNTQFKELIRPVQQISGQFQLTPDVSIGAYYQLRWEQNRFPAVGSYFSNSDVLGDGSERFILGEPLIPGGGPMALFAGKDMKARDSGQGGVQIRFRVGETDFGLYAIQYHDKTPKLYIKQFDSAGVNLASGQVGEYKWVYPENIRSFGASFSHSLDIVNIAGEVSVRRNTPLATDGQIDLTGNADNNGHELYAVGNSLHAQISWLASFGPSIISQEADFLGEVAWNRRTSITKNAAALTPRADRDATNIRMTYEPKYRQFFSGLDLGIPVGVGYGIGNSSVVGAFNGDKVGDFSLGVNATYMNDWRGSFNYTHFFGPEGGFLDDQLHSTYKQSLKDRDFVSLSIQRTF</sequence>
<evidence type="ECO:0008006" key="4">
    <source>
        <dbReference type="Google" id="ProtNLM"/>
    </source>
</evidence>
<proteinExistence type="predicted"/>
<dbReference type="Proteomes" id="UP000286351">
    <property type="component" value="Unassembled WGS sequence"/>
</dbReference>
<gene>
    <name evidence="2" type="ORF">BK664_15825</name>
</gene>
<keyword evidence="1" id="KW-0732">Signal</keyword>
<dbReference type="Pfam" id="PF06980">
    <property type="entry name" value="DUF1302"/>
    <property type="match status" value="1"/>
</dbReference>
<reference evidence="2 3" key="1">
    <citation type="submission" date="2016-10" db="EMBL/GenBank/DDBJ databases">
        <title>Comparative genome analysis of multiple Pseudomonas spp. focuses on biocontrol and plant growth promoting traits.</title>
        <authorList>
            <person name="Tao X.-Y."/>
            <person name="Taylor C.G."/>
        </authorList>
    </citation>
    <scope>NUCLEOTIDE SEQUENCE [LARGE SCALE GENOMIC DNA]</scope>
    <source>
        <strain evidence="2 3">38D4</strain>
    </source>
</reference>
<feature type="signal peptide" evidence="1">
    <location>
        <begin position="1"/>
        <end position="22"/>
    </location>
</feature>
<dbReference type="RefSeq" id="WP_123366573.1">
    <property type="nucleotide sequence ID" value="NZ_MOBO01000013.1"/>
</dbReference>
<protein>
    <recommendedName>
        <fullName evidence="4">DUF1302 domain-containing protein</fullName>
    </recommendedName>
</protein>
<dbReference type="InterPro" id="IPR010727">
    <property type="entry name" value="DUF1302"/>
</dbReference>
<evidence type="ECO:0000313" key="3">
    <source>
        <dbReference type="Proteomes" id="UP000286351"/>
    </source>
</evidence>
<dbReference type="EMBL" id="MOBO01000013">
    <property type="protein sequence ID" value="RON37885.1"/>
    <property type="molecule type" value="Genomic_DNA"/>
</dbReference>